<evidence type="ECO:0000313" key="9">
    <source>
        <dbReference type="EMBL" id="KMZ72599.1"/>
    </source>
</evidence>
<dbReference type="OMA" id="IPPHMAI"/>
<comment type="similarity">
    <text evidence="2">Belongs to the TOM1 family.</text>
</comment>
<dbReference type="InterPro" id="IPR038425">
    <property type="entry name" value="GAT_sf"/>
</dbReference>
<dbReference type="Pfam" id="PF00790">
    <property type="entry name" value="VHS"/>
    <property type="match status" value="1"/>
</dbReference>
<dbReference type="AlphaFoldDB" id="A0A0K9PUK1"/>
<dbReference type="Gene3D" id="1.20.58.160">
    <property type="match status" value="1"/>
</dbReference>
<dbReference type="SUPFAM" id="SSF89009">
    <property type="entry name" value="GAT-like domain"/>
    <property type="match status" value="1"/>
</dbReference>
<dbReference type="GO" id="GO:0043130">
    <property type="term" value="F:ubiquitin binding"/>
    <property type="evidence" value="ECO:0007669"/>
    <property type="project" value="InterPro"/>
</dbReference>
<gene>
    <name evidence="9" type="ORF">ZOSMA_161G00510</name>
</gene>
<name>A0A0K9PUK1_ZOSMR</name>
<feature type="domain" description="VHS" evidence="7">
    <location>
        <begin position="10"/>
        <end position="139"/>
    </location>
</feature>
<evidence type="ECO:0000256" key="2">
    <source>
        <dbReference type="ARBA" id="ARBA00007708"/>
    </source>
</evidence>
<proteinExistence type="inferred from homology"/>
<dbReference type="InterPro" id="IPR004152">
    <property type="entry name" value="GAT_dom"/>
</dbReference>
<evidence type="ECO:0000259" key="7">
    <source>
        <dbReference type="PROSITE" id="PS50179"/>
    </source>
</evidence>
<protein>
    <submittedName>
        <fullName evidence="9">Class E vacuolar protein-sorting machinery protein HSE1</fullName>
    </submittedName>
</protein>
<dbReference type="GO" id="GO:0005737">
    <property type="term" value="C:cytoplasm"/>
    <property type="evidence" value="ECO:0007669"/>
    <property type="project" value="UniProtKB-ARBA"/>
</dbReference>
<dbReference type="GO" id="GO:0035091">
    <property type="term" value="F:phosphatidylinositol binding"/>
    <property type="evidence" value="ECO:0007669"/>
    <property type="project" value="InterPro"/>
</dbReference>
<keyword evidence="10" id="KW-1185">Reference proteome</keyword>
<dbReference type="InterPro" id="IPR002014">
    <property type="entry name" value="VHS_dom"/>
</dbReference>
<evidence type="ECO:0000313" key="10">
    <source>
        <dbReference type="Proteomes" id="UP000036987"/>
    </source>
</evidence>
<accession>A0A0K9PUK1</accession>
<feature type="compositionally biased region" description="Polar residues" evidence="6">
    <location>
        <begin position="349"/>
        <end position="359"/>
    </location>
</feature>
<comment type="caution">
    <text evidence="9">The sequence shown here is derived from an EMBL/GenBank/DDBJ whole genome shotgun (WGS) entry which is preliminary data.</text>
</comment>
<feature type="region of interest" description="Disordered" evidence="6">
    <location>
        <begin position="311"/>
        <end position="361"/>
    </location>
</feature>
<sequence length="427" mass="46998">MAASDLVNAATNENLKEVDWGKNIQICELVAKHHGQGKDVIKSVKKRLRSKNPNVQLFSVMLLEMLLNNCGEHIHMQIIDNRVLPLLVKIVKKKTQMPVEERIFLLLEAVQTLVGGASGKFPQYYYAYCDLVSAGVKFLQSSHMVSVSLHDAPPNGNVISSSIPETPSIKSNGSQKKTAIKDSPDYNIIQKATSVLEVLSEVLDSQHPELVLAANDEFTLDLVEQCSFQKQQIMHIVMNSRQASTSDLDENVVSQSIELNEKMHEILAKHKAIVSSKSSSGETIMNQTEVDVEEEEDPDSLLNRIRKGKACIDENSESSPVSIKQSNPRENPQRASTQAQPLCIKPQGMNGSSNGTPASSVHVHIQSKTLPFSIPPPPSKHKERERFFMEKQQLNDGSRLARHMNGVSLQSHNGSNSLSGSGSALQG</sequence>
<reference evidence="10" key="1">
    <citation type="journal article" date="2016" name="Nature">
        <title>The genome of the seagrass Zostera marina reveals angiosperm adaptation to the sea.</title>
        <authorList>
            <person name="Olsen J.L."/>
            <person name="Rouze P."/>
            <person name="Verhelst B."/>
            <person name="Lin Y.-C."/>
            <person name="Bayer T."/>
            <person name="Collen J."/>
            <person name="Dattolo E."/>
            <person name="De Paoli E."/>
            <person name="Dittami S."/>
            <person name="Maumus F."/>
            <person name="Michel G."/>
            <person name="Kersting A."/>
            <person name="Lauritano C."/>
            <person name="Lohaus R."/>
            <person name="Toepel M."/>
            <person name="Tonon T."/>
            <person name="Vanneste K."/>
            <person name="Amirebrahimi M."/>
            <person name="Brakel J."/>
            <person name="Bostroem C."/>
            <person name="Chovatia M."/>
            <person name="Grimwood J."/>
            <person name="Jenkins J.W."/>
            <person name="Jueterbock A."/>
            <person name="Mraz A."/>
            <person name="Stam W.T."/>
            <person name="Tice H."/>
            <person name="Bornberg-Bauer E."/>
            <person name="Green P.J."/>
            <person name="Pearson G.A."/>
            <person name="Procaccini G."/>
            <person name="Duarte C.M."/>
            <person name="Schmutz J."/>
            <person name="Reusch T.B.H."/>
            <person name="Van de Peer Y."/>
        </authorList>
    </citation>
    <scope>NUCLEOTIDE SEQUENCE [LARGE SCALE GENOMIC DNA]</scope>
    <source>
        <strain evidence="10">cv. Finnish</strain>
    </source>
</reference>
<dbReference type="CDD" id="cd03561">
    <property type="entry name" value="VHS"/>
    <property type="match status" value="1"/>
</dbReference>
<keyword evidence="4" id="KW-0653">Protein transport</keyword>
<comment type="subcellular location">
    <subcellularLocation>
        <location evidence="1">Membrane</location>
        <topology evidence="1">Peripheral membrane protein</topology>
    </subcellularLocation>
</comment>
<dbReference type="GO" id="GO:0016020">
    <property type="term" value="C:membrane"/>
    <property type="evidence" value="ECO:0007669"/>
    <property type="project" value="UniProtKB-SubCell"/>
</dbReference>
<organism evidence="9 10">
    <name type="scientific">Zostera marina</name>
    <name type="common">Eelgrass</name>
    <dbReference type="NCBI Taxonomy" id="29655"/>
    <lineage>
        <taxon>Eukaryota</taxon>
        <taxon>Viridiplantae</taxon>
        <taxon>Streptophyta</taxon>
        <taxon>Embryophyta</taxon>
        <taxon>Tracheophyta</taxon>
        <taxon>Spermatophyta</taxon>
        <taxon>Magnoliopsida</taxon>
        <taxon>Liliopsida</taxon>
        <taxon>Zosteraceae</taxon>
        <taxon>Zostera</taxon>
    </lineage>
</organism>
<evidence type="ECO:0000256" key="5">
    <source>
        <dbReference type="ARBA" id="ARBA00023136"/>
    </source>
</evidence>
<feature type="domain" description="GAT" evidence="8">
    <location>
        <begin position="180"/>
        <end position="275"/>
    </location>
</feature>
<dbReference type="InterPro" id="IPR044836">
    <property type="entry name" value="TOL_plant"/>
</dbReference>
<evidence type="ECO:0000256" key="3">
    <source>
        <dbReference type="ARBA" id="ARBA00022448"/>
    </source>
</evidence>
<dbReference type="GO" id="GO:0043328">
    <property type="term" value="P:protein transport to vacuole involved in ubiquitin-dependent protein catabolic process via the multivesicular body sorting pathway"/>
    <property type="evidence" value="ECO:0007669"/>
    <property type="project" value="InterPro"/>
</dbReference>
<dbReference type="Proteomes" id="UP000036987">
    <property type="component" value="Unassembled WGS sequence"/>
</dbReference>
<dbReference type="PANTHER" id="PTHR45898">
    <property type="entry name" value="TOM1-LIKE PROTEIN"/>
    <property type="match status" value="1"/>
</dbReference>
<evidence type="ECO:0000256" key="4">
    <source>
        <dbReference type="ARBA" id="ARBA00022927"/>
    </source>
</evidence>
<dbReference type="OrthoDB" id="2018246at2759"/>
<dbReference type="InterPro" id="IPR008942">
    <property type="entry name" value="ENTH_VHS"/>
</dbReference>
<dbReference type="PANTHER" id="PTHR45898:SF3">
    <property type="entry name" value="TOM1-LIKE PROTEIN 5"/>
    <property type="match status" value="1"/>
</dbReference>
<evidence type="ECO:0000256" key="1">
    <source>
        <dbReference type="ARBA" id="ARBA00004170"/>
    </source>
</evidence>
<evidence type="ECO:0000259" key="8">
    <source>
        <dbReference type="PROSITE" id="PS50909"/>
    </source>
</evidence>
<feature type="compositionally biased region" description="Polar residues" evidence="6">
    <location>
        <begin position="317"/>
        <end position="340"/>
    </location>
</feature>
<keyword evidence="3" id="KW-0813">Transport</keyword>
<dbReference type="PROSITE" id="PS50909">
    <property type="entry name" value="GAT"/>
    <property type="match status" value="1"/>
</dbReference>
<dbReference type="SUPFAM" id="SSF48464">
    <property type="entry name" value="ENTH/VHS domain"/>
    <property type="match status" value="1"/>
</dbReference>
<dbReference type="Gene3D" id="1.25.40.90">
    <property type="match status" value="1"/>
</dbReference>
<dbReference type="SMART" id="SM00288">
    <property type="entry name" value="VHS"/>
    <property type="match status" value="1"/>
</dbReference>
<dbReference type="PROSITE" id="PS50179">
    <property type="entry name" value="VHS"/>
    <property type="match status" value="1"/>
</dbReference>
<keyword evidence="5" id="KW-0472">Membrane</keyword>
<feature type="region of interest" description="Disordered" evidence="6">
    <location>
        <begin position="408"/>
        <end position="427"/>
    </location>
</feature>
<evidence type="ECO:0000256" key="6">
    <source>
        <dbReference type="SAM" id="MobiDB-lite"/>
    </source>
</evidence>
<dbReference type="EMBL" id="LFYR01000624">
    <property type="protein sequence ID" value="KMZ72599.1"/>
    <property type="molecule type" value="Genomic_DNA"/>
</dbReference>